<organism evidence="2 3">
    <name type="scientific">Caenorhabditis bovis</name>
    <dbReference type="NCBI Taxonomy" id="2654633"/>
    <lineage>
        <taxon>Eukaryota</taxon>
        <taxon>Metazoa</taxon>
        <taxon>Ecdysozoa</taxon>
        <taxon>Nematoda</taxon>
        <taxon>Chromadorea</taxon>
        <taxon>Rhabditida</taxon>
        <taxon>Rhabditina</taxon>
        <taxon>Rhabditomorpha</taxon>
        <taxon>Rhabditoidea</taxon>
        <taxon>Rhabditidae</taxon>
        <taxon>Peloderinae</taxon>
        <taxon>Caenorhabditis</taxon>
    </lineage>
</organism>
<keyword evidence="3" id="KW-1185">Reference proteome</keyword>
<reference evidence="2 3" key="1">
    <citation type="submission" date="2020-04" db="EMBL/GenBank/DDBJ databases">
        <authorList>
            <person name="Laetsch R D."/>
            <person name="Stevens L."/>
            <person name="Kumar S."/>
            <person name="Blaxter L. M."/>
        </authorList>
    </citation>
    <scope>NUCLEOTIDE SEQUENCE [LARGE SCALE GENOMIC DNA]</scope>
</reference>
<dbReference type="PROSITE" id="PS50202">
    <property type="entry name" value="MSP"/>
    <property type="match status" value="1"/>
</dbReference>
<gene>
    <name evidence="2" type="ORF">CBOVIS_LOCUS1186</name>
</gene>
<sequence length="104" mass="11690">MSLTFSTNSLKWNLPEGQNIVKITNDTKQNFAIKVKSTNAEIYSTAPVTEIIKAGYVLNLVVVRKKGPMKDEKLVEPTEIDAAEVFKKPKITPNVFMITMKCEE</sequence>
<comment type="caution">
    <text evidence="2">The sequence shown here is derived from an EMBL/GenBank/DDBJ whole genome shotgun (WGS) entry which is preliminary data.</text>
</comment>
<evidence type="ECO:0000313" key="2">
    <source>
        <dbReference type="EMBL" id="CAB3397827.1"/>
    </source>
</evidence>
<dbReference type="InterPro" id="IPR000535">
    <property type="entry name" value="MSP_dom"/>
</dbReference>
<accession>A0A8S1EAZ2</accession>
<dbReference type="Proteomes" id="UP000494206">
    <property type="component" value="Unassembled WGS sequence"/>
</dbReference>
<protein>
    <recommendedName>
        <fullName evidence="1">MSP domain-containing protein</fullName>
    </recommendedName>
</protein>
<feature type="domain" description="MSP" evidence="1">
    <location>
        <begin position="1"/>
        <end position="104"/>
    </location>
</feature>
<dbReference type="SUPFAM" id="SSF49354">
    <property type="entry name" value="PapD-like"/>
    <property type="match status" value="1"/>
</dbReference>
<dbReference type="InterPro" id="IPR013783">
    <property type="entry name" value="Ig-like_fold"/>
</dbReference>
<dbReference type="PANTHER" id="PTHR22947:SF6">
    <property type="entry name" value="MAJOR SPERM PROTEIN"/>
    <property type="match status" value="1"/>
</dbReference>
<dbReference type="Gene3D" id="2.60.40.10">
    <property type="entry name" value="Immunoglobulins"/>
    <property type="match status" value="1"/>
</dbReference>
<dbReference type="Pfam" id="PF00635">
    <property type="entry name" value="Motile_Sperm"/>
    <property type="match status" value="1"/>
</dbReference>
<proteinExistence type="predicted"/>
<evidence type="ECO:0000313" key="3">
    <source>
        <dbReference type="Proteomes" id="UP000494206"/>
    </source>
</evidence>
<dbReference type="EMBL" id="CADEPM010000001">
    <property type="protein sequence ID" value="CAB3397827.1"/>
    <property type="molecule type" value="Genomic_DNA"/>
</dbReference>
<dbReference type="InterPro" id="IPR051774">
    <property type="entry name" value="Sperm-specific_class_P"/>
</dbReference>
<name>A0A8S1EAZ2_9PELO</name>
<dbReference type="PANTHER" id="PTHR22947">
    <property type="entry name" value="MAJOR SPERM PROTEIN"/>
    <property type="match status" value="1"/>
</dbReference>
<dbReference type="OrthoDB" id="5866971at2759"/>
<evidence type="ECO:0000259" key="1">
    <source>
        <dbReference type="PROSITE" id="PS50202"/>
    </source>
</evidence>
<dbReference type="InterPro" id="IPR008962">
    <property type="entry name" value="PapD-like_sf"/>
</dbReference>
<dbReference type="AlphaFoldDB" id="A0A8S1EAZ2"/>